<dbReference type="PROSITE" id="PS50075">
    <property type="entry name" value="CARRIER"/>
    <property type="match status" value="4"/>
</dbReference>
<feature type="domain" description="Carrier" evidence="7">
    <location>
        <begin position="1018"/>
        <end position="1094"/>
    </location>
</feature>
<dbReference type="InterPro" id="IPR023213">
    <property type="entry name" value="CAT-like_dom_sf"/>
</dbReference>
<dbReference type="Gene3D" id="3.40.50.12780">
    <property type="entry name" value="N-terminal domain of ligase-like"/>
    <property type="match status" value="4"/>
</dbReference>
<dbReference type="Gene3D" id="3.30.300.30">
    <property type="match status" value="4"/>
</dbReference>
<dbReference type="VEuPathDB" id="FungiDB:ACLA_059530"/>
<keyword evidence="3" id="KW-0436">Ligase</keyword>
<dbReference type="KEGG" id="act:ACLA_059530"/>
<evidence type="ECO:0000259" key="7">
    <source>
        <dbReference type="PROSITE" id="PS50075"/>
    </source>
</evidence>
<feature type="compositionally biased region" description="Low complexity" evidence="6">
    <location>
        <begin position="1098"/>
        <end position="1111"/>
    </location>
</feature>
<dbReference type="InterPro" id="IPR020806">
    <property type="entry name" value="PKS_PP-bd"/>
</dbReference>
<dbReference type="GO" id="GO:0016874">
    <property type="term" value="F:ligase activity"/>
    <property type="evidence" value="ECO:0007669"/>
    <property type="project" value="UniProtKB-KW"/>
</dbReference>
<dbReference type="CDD" id="cd05918">
    <property type="entry name" value="A_NRPS_SidN3_like"/>
    <property type="match status" value="4"/>
</dbReference>
<evidence type="ECO:0000256" key="2">
    <source>
        <dbReference type="ARBA" id="ARBA00022553"/>
    </source>
</evidence>
<protein>
    <submittedName>
        <fullName evidence="8">Nonribosomal peptide synthase, putative</fullName>
    </submittedName>
</protein>
<feature type="domain" description="Carrier" evidence="7">
    <location>
        <begin position="2572"/>
        <end position="2648"/>
    </location>
</feature>
<evidence type="ECO:0000256" key="5">
    <source>
        <dbReference type="ARBA" id="ARBA00029454"/>
    </source>
</evidence>
<dbReference type="NCBIfam" id="TIGR01733">
    <property type="entry name" value="AA-adenyl-dom"/>
    <property type="match status" value="4"/>
</dbReference>
<dbReference type="SUPFAM" id="SSF47336">
    <property type="entry name" value="ACP-like"/>
    <property type="match status" value="4"/>
</dbReference>
<dbReference type="Gene3D" id="1.10.1200.10">
    <property type="entry name" value="ACP-like"/>
    <property type="match status" value="4"/>
</dbReference>
<dbReference type="GO" id="GO:0044550">
    <property type="term" value="P:secondary metabolite biosynthetic process"/>
    <property type="evidence" value="ECO:0007669"/>
    <property type="project" value="TreeGrafter"/>
</dbReference>
<dbReference type="PROSITE" id="PS00012">
    <property type="entry name" value="PHOSPHOPANTETHEINE"/>
    <property type="match status" value="1"/>
</dbReference>
<feature type="region of interest" description="Disordered" evidence="6">
    <location>
        <begin position="1097"/>
        <end position="1119"/>
    </location>
</feature>
<evidence type="ECO:0000313" key="8">
    <source>
        <dbReference type="EMBL" id="EAW15286.1"/>
    </source>
</evidence>
<dbReference type="PANTHER" id="PTHR45527:SF1">
    <property type="entry name" value="FATTY ACID SYNTHASE"/>
    <property type="match status" value="1"/>
</dbReference>
<dbReference type="FunFam" id="3.30.559.30:FF:000003">
    <property type="entry name" value="Nonribosomal peptide synthase SidD"/>
    <property type="match status" value="1"/>
</dbReference>
<dbReference type="CDD" id="cd19542">
    <property type="entry name" value="CT_NRPS-like"/>
    <property type="match status" value="3"/>
</dbReference>
<dbReference type="FunFam" id="3.40.50.12780:FF:000014">
    <property type="entry name" value="Nonribosomal peptide synthetase 1"/>
    <property type="match status" value="2"/>
</dbReference>
<sequence length="5321" mass="585820">MDIAMDPTTPQITATAHQRQHLQDVARRCGCSPEDIEDVYACTPLQEGMFSLTLKDSGAYNVGYKYRLPPDVNPHRLQAAWEKTARTNPILRSRIVPTSDRGCVQAVLRKGIPWIEKVNSEDEDLNAAAKGSTGTKYESAEARLRAIWPVGSPMVKLIWDPMSHELTVVIHHALCDDWSMAVVLRQVAAAYAGESLATKPFRPLIDFIEQSEARASRFWKARFHGFDHANTSIFPTRPGQDYVPQPTTTLRRTFPQSAGARAAFALNAKVRVAWAILQSLYTRSSEVLFGAIDTGRGIPLSGIEELSGPALVCIPVQVRLGGARTVTEALEQAQREWIESMEFQHAGLQNIMRMGPGPAAACRFQTLLAVEPCDTYDLPDLFLQQQSLQPVFDTYSLIIRWRPNSQSKSVTIEATFDPDVLGARQVERIVHQLAHIYQQVECTPQLALDQLDVCSPEDIRDLERWNLPIPPAVPHGVHDLIERQAQKSPQAVAVRSWDGSLTYEELSRTSSTLATVLTSQGISRGTVVPLCVGHSKWAAVAMMAMMKSRAVFVLLDESYPLARLKRMCEDVQARCVVGTKRSTNLAARLGLELLIVDQVDGETPPAEQVSTNLEESIRPEDVMYITFTSGSTGVPKGVIVSHGGFATSATAHARLYNFTPSARVLQFASPGFDSFIIENLSTLIAGGCVCVPHPDDCRSRLQEVINEFAVNNACLTPTVARILPPDKLPSLQDLSFIGEAVNTSDVSRWEPFVRVRNAYGPAECSAVFSVQPHLTPHNPANIGLATGGAGWVVDPDDPQRLMPVGSVGELLIEGPIVGLGYTSDTGASKRAFIDPPRWRQRRFGPCSGSMYRTGDLVQSAGDGSFRYLGRKDTQVKLRGQRIELGEVEHHLKTSGFPEAAHVVADIVHSGGEGGEGSATQLVAFVCWSDRFSMTEEDKPSDTLFLAASEQHRDACAAAGARLSSALPSFMVPSTFLPVHHMPQTFSGKLDRRQLRGQAGRLSSKQLESYRAAKAPQRKPGNQTEEQVQRIWAQVLNIPKDRVGVSQSFFHLGGDSVSAMQVAASCQREGYPVGVSNIFQSPTVEELAEHIIQTERRYSTSTSDSRVSSASTPITSDDDGEVTEMTWTGLSPVQQLFFELCPKGHDRFTQQFLLQIARPQPTARLREAIDAIVERHPILCARFEQKSRGGWSQLLSMNNNTQLCFREHILSGIGDGKLRDVLEESQNLLDIKAGRLFIVDLVNTPTGSQYLSLMIHHLVIDLVSWRVLLQELEEFLVTGALSGPTSMTFHRWCQLQENFARRCLDPQTALPADIPPQPLEYWGDSVLADGQNTWADTVHESFTISESISRQILGSANDALRTRPVELLNAALIYSFARVFDDREAPTVFTEGHGREPWDPALDLSRTVGWFTTMMPVFVRANPQNDFGTVLQRVKDGRRAIPSNGWAYFASRFLHPRGRASWRDHLPMEILFNYTGLFQQLENPDALLQLAAVPDHEILPMPADLPRFALVDVSVTVVNGCLSASIMYNRRMRHQERLHEWVAEYQRTLEGLPDALKEYKRFTLSDFPLLSLESTEHLDDLIAEVQTRCQIKTSNIEDIYPCSPVQLGMWLSQSKDPRAYWSRLRWLVRSTTPEEDTISLSRLKEAWQQVADRHPILRTVLMASPRMDGQPLQVVLRHATADVREYQPNSTKESEEDSLSIIQEHEEALRLGHSFCMKKISDNEVVCDLVINHILIDGFTLQILLSDLQRAYDNQLPSFGAAPFSRYLTSLRGQSEQTSRAYWRKYLRDIQPCLFPRLDGNVHSHGNALKSVPFSIHDTEAQSLQEFCQQQGTTIANILQVAWGLLLRAYTGADSVCFGYLASARDIPLPGVQEIAGPLINLLVCRLNLEHGDDIRSVIGNSQTAYAQSLDHRCCSLPEVIHALGLTIPRLFNTAMSLQKERDQPGHSSSSVVVEQQGGQDVTEYDLTVNVTLRKASIEGDLTFSSGLMTREQAAMIADSYVYILRQLATGQPQAIGKLDLFSPMNETRVWNSNKDVPITSDGCIHSTIQRSSLARPTSPAVSAWNGTLTYAQLDRLASDLAFQLCDAGIGPDVFVLVCCEKSLWVVVAVLAVLKAGGAFILLDPSHPVDRLQAVIKQDFPGSLVLTTQSAAPVAAKIGDVVWVVDAREQGSLDADTLSSTSFPAVSSPASAAYAVYTSGSTGTPKASVIGHRSYLTAAAAHTKVFCLGSDSRVLQFASFAFDASIAEILSTLLVGGCICMPSEEDRTQNLASFVQQHRVNWALLTPSVSRILDPDEVPSLKTLVLGGEEVRAADVQRWSNHVTLMNAYGPSECSVISTVQTSSNILSSDPSNIGHATGALTWVVDAQECAHLVPIGALGELLIEGPIVGRGYVNRPEQSAAAFILNPPWIDKTYRKGSSRFYRTGDLARMLPDGSLRYEGRKDRQVKLHGQRMELSEVERHVRESFPGTGEVFAELLKPDGVEEPRLVACVQQQTQTRDEFDDLVYRARDILRKRVPAFLIPSAFVQLDEVPRLPSGKVDRLQIRRNAVLAIEEARTAKPIGNGRSKRDVGRDLTAIEKRVRDLWAELLHIPTDNILPDDNFFSLGGDSIMVMKLASVASRQGCLLTVADVFLHPRLDDLAGVIEAKEGVSSDSGDDMMESDPPPFSLLPSEKHLEIKRQAVAQCGVPMDQIEDIYPATAMQAGLAAMSTERPGAYIAHHLYQLRPEIEVDRLQQAWELVTERHSILRTRLVQATDLGCLQVVLKDSPVEWTNTTARSAKATGQQLGNLRDPSRDGIFGVPLVYFTVSKVLDGNDAVTDCSLTITMHHAVYDAWSLPRLLEDAEAVYRDGRLALHIEPAPFQRYIQYTTSQTKAALNRWDEQLRSLSAESFPSIPFQSYRPVSTSQLDYSVTTGPFTTPGVTRTTAVRLAWALVQSQYQSHDEVVFGVVSSGRSAPVPGLQDMTGPTITAMPLRVQIDTHEEVQDSLIAFQQWMADMAPFEHVGLQQIARLGPDAARACSFQTLLNIEQASKDSTERIEKLFKSVDTTAKKGAFATYAVVLNCTLEPDTVRIAATFDDEVIPEWKMQRILYQLGHMLKMIHQRDERSIGDMIASLNAQDMDLLHEWGSSAPSLIPESVQSAIDRQTSTQPDAPAICSWDGDFTYRELEVWSAQLANVLHAHHIQSGSFVPLYMDRSRWVIVAMLGIIKAGVAFVLLDTSYPLSRLRTICEEVHAEVIVTSPDRMSAAQELVPRATILPLGEGLQGHSQHSDTPFQNITVRPRDALYAMFTSGSTGKPKGVVIEHGPFVTMSKEYRERVGLGPSARVLHFGSYAFDVSILETLCTLITGGCICIPSEPERQERFTEALRRLQPTHALLTPSFVRALPLDDLAPIHTFMLVGEPPRRDEIDRWSSKLRLMNLYGPAECTILAALQPRVHRDMEPTNIGFATAGAAWIADPRDPHRLVPIGAVGELLLQGAMVGRCYLNEPELTTAAFLRAPSWLARFIRHTNTNDERIYRTGDLVRYDHDGSLVYLGRKDFQVKLRGQRLELSEVEDHILRAYPGSLKDVAAELVTTVDSHSNPSLVAFLSPSEIQGAKTSSSSFPLEVASSADFQQKINTTRSLMHDCVPDFMIPTIFVPLVDLPRTIGGKIDRRRLREAAGSVTRQQLEAVGSTSQKQKAPMASAVERTLHNIWAKALGVSPVDIGAEDSFFRLGGDSITALQATSQARAVAIEHSVADLFRWKTIREIGRRFANVSADEATSGKSGDLEATLPTEAGAAGVFPCTPVQRGVLLTQVKDPSSYAPHFIWKIVPASPKGIAVDLDRLVAAWKRVVARHSALRTVFRYDSTAGSDVFQLQIRQEIEVPVRILPASNTDARGVPICLTQIHPPITGHNGQIPHEFTICPGRKGEVYCRLDINHAIIDAISVALLERDLLRLYDEGPEAPKSEDAYQEYLRFVHRQPLEPAAAYWREYLTGMQPSVLPQPKAVESVPSIPQRLEIPLVCTAADIDEVCQGTDWTASNLLYLAWALTLKCFTGSDDICFGTLTSGRHIPIPHLEETVGQISNMAICRVHVPSHRDLDEIALALQEEYGHVLTYQSFPLSEIARASGLTVQELASTAINVQYALSDHSSSPEKFSLSLTPMTGLDPTLQDVLLYALVDPRGAVRASMTYREAAISTELATQLGDYFAHFVSAIVQSPQSIVGDLVGLTVNDRERLQHWNQPLSPPPPTSIHELITKRAREQPSSLAISGWDGDFTYEGLDREAARLAALLLARGVRPSQYVPICSEKSRWTTVAMLAVMRAGATFVPLDASHPFTRLQELGQRVNATHIISSPAQAGTCSRLVDNVIVLGDSLKQADVDAADAGFTVPTSDPKQPAYILFTSGTTGTPKGVMVPHSSYIAAATKQIEAFNIGPGSCVLQFSSYAFDVAVMEILTTLLAGGTIGVLSDNQRNEMLLNGVGPFPVTHAFLTPSVAATLDADRSWVETLVLLGEPMSTAHIDQWGEKCHLMNAYGPTECAVLNTARGHIVPGCDPGNMGHALGVHFWVVDQDDHDRLVPVGAVGELVVGGPPVALGYLNDPEKTAEAFITPPRWLMSLLSADQASWRLYKTGDLVRYEISDGSLRYEGRKDRQIKVRGQRVELGDIEYHALRCFPEATHAIVEQVMIPAREDPSVPDQSSSQVPRIIACICGNPVSEESTAAASGINETDDSEDILASSTPEFHAHSARALTRLREALPGYMIPDFFLPIRRVPRQKSGKTDRRMLREAISTGRAELHRLDAPGEAEGKRYPRTDIESRLHAILVQHLKLGPEAVGIDDNLFYLGGDSIVAMKIAASARENEIDISPYDILRNPTVVGWADAVAGNENESQEPDFKPLAAFSLLSDEERSEVISSLAAKGLCVGQENIEDILPAVDSQAYYVSSSSVVNFAEVFPTELDPVRLREACREVISRYDILRTVFVKARDRIFQVILRYVDSELSMREVDDAEAFLTHESKSRLVPTTPLGSLLTGFSLVRSTTKDTSALVVRISHAQYDGASLPFLWQAIQAAYQGDHLPDISPFSHMVHYRAGQEHDNTASFWRKYLQDASIASVDPLGVSHITTPPDDPSASRTARRELPQPAALSGATTATLVKAALSWVLSRHASLSDIILGQIAHGRGSPIPNVHQILGPCVTFLPIRIAVDAQQTVAEFLQHVQRQQVATVPHDSLSLGDIAGQCTDWPPDIRFGCLVHHQALQSHEAFEMDGIPSFSSITWANSQPPPGQIDVISIERDTTLDLVLAAPPNVMGQKELDCLADQLSDAIGFFSTSLDSPLAAVEVM</sequence>
<dbReference type="CDD" id="cd19534">
    <property type="entry name" value="E_NRPS"/>
    <property type="match status" value="1"/>
</dbReference>
<dbReference type="GeneID" id="4709052"/>
<reference evidence="8 9" key="1">
    <citation type="journal article" date="2008" name="PLoS Genet.">
        <title>Genomic islands in the pathogenic filamentous fungus Aspergillus fumigatus.</title>
        <authorList>
            <person name="Fedorova N.D."/>
            <person name="Khaldi N."/>
            <person name="Joardar V.S."/>
            <person name="Maiti R."/>
            <person name="Amedeo P."/>
            <person name="Anderson M.J."/>
            <person name="Crabtree J."/>
            <person name="Silva J.C."/>
            <person name="Badger J.H."/>
            <person name="Albarraq A."/>
            <person name="Angiuoli S."/>
            <person name="Bussey H."/>
            <person name="Bowyer P."/>
            <person name="Cotty P.J."/>
            <person name="Dyer P.S."/>
            <person name="Egan A."/>
            <person name="Galens K."/>
            <person name="Fraser-Liggett C.M."/>
            <person name="Haas B.J."/>
            <person name="Inman J.M."/>
            <person name="Kent R."/>
            <person name="Lemieux S."/>
            <person name="Malavazi I."/>
            <person name="Orvis J."/>
            <person name="Roemer T."/>
            <person name="Ronning C.M."/>
            <person name="Sundaram J.P."/>
            <person name="Sutton G."/>
            <person name="Turner G."/>
            <person name="Venter J.C."/>
            <person name="White O.R."/>
            <person name="Whitty B.R."/>
            <person name="Youngman P."/>
            <person name="Wolfe K.H."/>
            <person name="Goldman G.H."/>
            <person name="Wortman J.R."/>
            <person name="Jiang B."/>
            <person name="Denning D.W."/>
            <person name="Nierman W.C."/>
        </authorList>
    </citation>
    <scope>NUCLEOTIDE SEQUENCE [LARGE SCALE GENOMIC DNA]</scope>
    <source>
        <strain evidence="9">ATCC 1007 / CBS 513.65 / DSM 816 / NCTC 3887 / NRRL 1</strain>
    </source>
</reference>
<dbReference type="OMA" id="PHQFTIC"/>
<dbReference type="FunFam" id="3.30.300.30:FF:000015">
    <property type="entry name" value="Nonribosomal peptide synthase SidD"/>
    <property type="match status" value="4"/>
</dbReference>
<dbReference type="FunFam" id="1.10.1200.10:FF:000005">
    <property type="entry name" value="Nonribosomal peptide synthetase 1"/>
    <property type="match status" value="1"/>
</dbReference>
<feature type="domain" description="Carrier" evidence="7">
    <location>
        <begin position="3681"/>
        <end position="3757"/>
    </location>
</feature>
<dbReference type="InterPro" id="IPR009081">
    <property type="entry name" value="PP-bd_ACP"/>
</dbReference>
<evidence type="ECO:0000256" key="4">
    <source>
        <dbReference type="ARBA" id="ARBA00022737"/>
    </source>
</evidence>
<keyword evidence="4" id="KW-0677">Repeat</keyword>
<dbReference type="InterPro" id="IPR006162">
    <property type="entry name" value="Ppantetheine_attach_site"/>
</dbReference>
<dbReference type="Pfam" id="PF00668">
    <property type="entry name" value="Condensation"/>
    <property type="match status" value="6"/>
</dbReference>
<evidence type="ECO:0000256" key="1">
    <source>
        <dbReference type="ARBA" id="ARBA00022450"/>
    </source>
</evidence>
<keyword evidence="1" id="KW-0596">Phosphopantetheine</keyword>
<dbReference type="FunFam" id="3.30.559.30:FF:000002">
    <property type="entry name" value="Nonribosomal peptide synthase Pes1"/>
    <property type="match status" value="1"/>
</dbReference>
<dbReference type="InterPro" id="IPR045851">
    <property type="entry name" value="AMP-bd_C_sf"/>
</dbReference>
<dbReference type="HOGENOM" id="CLU_000022_60_0_1"/>
<dbReference type="NCBIfam" id="NF003417">
    <property type="entry name" value="PRK04813.1"/>
    <property type="match status" value="4"/>
</dbReference>
<dbReference type="PROSITE" id="PS00455">
    <property type="entry name" value="AMP_BINDING"/>
    <property type="match status" value="2"/>
</dbReference>
<dbReference type="OrthoDB" id="416786at2759"/>
<dbReference type="InterPro" id="IPR000873">
    <property type="entry name" value="AMP-dep_synth/lig_dom"/>
</dbReference>
<dbReference type="GO" id="GO:0043041">
    <property type="term" value="P:amino acid activation for nonribosomal peptide biosynthetic process"/>
    <property type="evidence" value="ECO:0007669"/>
    <property type="project" value="TreeGrafter"/>
</dbReference>
<evidence type="ECO:0000256" key="6">
    <source>
        <dbReference type="SAM" id="MobiDB-lite"/>
    </source>
</evidence>
<dbReference type="InterPro" id="IPR010071">
    <property type="entry name" value="AA_adenyl_dom"/>
</dbReference>
<dbReference type="InterPro" id="IPR001242">
    <property type="entry name" value="Condensation_dom"/>
</dbReference>
<dbReference type="InterPro" id="IPR042099">
    <property type="entry name" value="ANL_N_sf"/>
</dbReference>
<dbReference type="Pfam" id="PF00550">
    <property type="entry name" value="PP-binding"/>
    <property type="match status" value="4"/>
</dbReference>
<dbReference type="CDD" id="cd19545">
    <property type="entry name" value="FUM14_C_NRPS-like"/>
    <property type="match status" value="2"/>
</dbReference>
<comment type="similarity">
    <text evidence="5">Belongs to the NRP synthetase family.</text>
</comment>
<dbReference type="GO" id="GO:0005737">
    <property type="term" value="C:cytoplasm"/>
    <property type="evidence" value="ECO:0007669"/>
    <property type="project" value="TreeGrafter"/>
</dbReference>
<name>A1C4E6_ASPCL</name>
<proteinExistence type="inferred from homology"/>
<evidence type="ECO:0000256" key="3">
    <source>
        <dbReference type="ARBA" id="ARBA00022598"/>
    </source>
</evidence>
<dbReference type="eggNOG" id="KOG1178">
    <property type="taxonomic scope" value="Eukaryota"/>
</dbReference>
<organism evidence="8 9">
    <name type="scientific">Aspergillus clavatus (strain ATCC 1007 / CBS 513.65 / DSM 816 / NCTC 3887 / NRRL 1 / QM 1276 / 107)</name>
    <dbReference type="NCBI Taxonomy" id="344612"/>
    <lineage>
        <taxon>Eukaryota</taxon>
        <taxon>Fungi</taxon>
        <taxon>Dikarya</taxon>
        <taxon>Ascomycota</taxon>
        <taxon>Pezizomycotina</taxon>
        <taxon>Eurotiomycetes</taxon>
        <taxon>Eurotiomycetidae</taxon>
        <taxon>Eurotiales</taxon>
        <taxon>Aspergillaceae</taxon>
        <taxon>Aspergillus</taxon>
        <taxon>Aspergillus subgen. Fumigati</taxon>
    </lineage>
</organism>
<dbReference type="Proteomes" id="UP000006701">
    <property type="component" value="Unassembled WGS sequence"/>
</dbReference>
<evidence type="ECO:0000313" key="9">
    <source>
        <dbReference type="Proteomes" id="UP000006701"/>
    </source>
</evidence>
<dbReference type="Gene3D" id="3.30.559.10">
    <property type="entry name" value="Chloramphenicol acetyltransferase-like domain"/>
    <property type="match status" value="6"/>
</dbReference>
<feature type="domain" description="Carrier" evidence="7">
    <location>
        <begin position="4795"/>
        <end position="4868"/>
    </location>
</feature>
<dbReference type="InterPro" id="IPR020845">
    <property type="entry name" value="AMP-binding_CS"/>
</dbReference>
<dbReference type="RefSeq" id="XP_001276712.1">
    <property type="nucleotide sequence ID" value="XM_001276711.1"/>
</dbReference>
<dbReference type="EMBL" id="DS026990">
    <property type="protein sequence ID" value="EAW15286.1"/>
    <property type="molecule type" value="Genomic_DNA"/>
</dbReference>
<dbReference type="InterPro" id="IPR036736">
    <property type="entry name" value="ACP-like_sf"/>
</dbReference>
<dbReference type="SUPFAM" id="SSF56801">
    <property type="entry name" value="Acetyl-CoA synthetase-like"/>
    <property type="match status" value="4"/>
</dbReference>
<dbReference type="SMART" id="SM00823">
    <property type="entry name" value="PKS_PP"/>
    <property type="match status" value="4"/>
</dbReference>
<dbReference type="Gene3D" id="3.30.559.30">
    <property type="entry name" value="Nonribosomal peptide synthetase, condensation domain"/>
    <property type="match status" value="6"/>
</dbReference>
<keyword evidence="2" id="KW-0597">Phosphoprotein</keyword>
<dbReference type="GO" id="GO:0031177">
    <property type="term" value="F:phosphopantetheine binding"/>
    <property type="evidence" value="ECO:0007669"/>
    <property type="project" value="InterPro"/>
</dbReference>
<dbReference type="Pfam" id="PF00501">
    <property type="entry name" value="AMP-binding"/>
    <property type="match status" value="4"/>
</dbReference>
<feature type="region of interest" description="Disordered" evidence="6">
    <location>
        <begin position="5097"/>
        <end position="5122"/>
    </location>
</feature>
<dbReference type="SUPFAM" id="SSF52777">
    <property type="entry name" value="CoA-dependent acyltransferases"/>
    <property type="match status" value="12"/>
</dbReference>
<gene>
    <name evidence="8" type="ORF">ACLA_059530</name>
</gene>
<dbReference type="STRING" id="344612.A1C4E6"/>
<dbReference type="PANTHER" id="PTHR45527">
    <property type="entry name" value="NONRIBOSOMAL PEPTIDE SYNTHETASE"/>
    <property type="match status" value="1"/>
</dbReference>
<keyword evidence="9" id="KW-1185">Reference proteome</keyword>
<accession>A1C4E6</accession>